<evidence type="ECO:0008006" key="6">
    <source>
        <dbReference type="Google" id="ProtNLM"/>
    </source>
</evidence>
<accession>A0A378KVN6</accession>
<dbReference type="EMBL" id="UGOW01000001">
    <property type="protein sequence ID" value="STY18239.1"/>
    <property type="molecule type" value="Genomic_DNA"/>
</dbReference>
<dbReference type="EMBL" id="LNYR01000048">
    <property type="protein sequence ID" value="KTD43357.1"/>
    <property type="molecule type" value="Genomic_DNA"/>
</dbReference>
<proteinExistence type="predicted"/>
<evidence type="ECO:0000313" key="5">
    <source>
        <dbReference type="Proteomes" id="UP000254230"/>
    </source>
</evidence>
<keyword evidence="1" id="KW-0472">Membrane</keyword>
<keyword evidence="1" id="KW-1133">Transmembrane helix</keyword>
<evidence type="ECO:0000313" key="4">
    <source>
        <dbReference type="Proteomes" id="UP000054639"/>
    </source>
</evidence>
<name>A0A378KVN6_9GAMM</name>
<protein>
    <recommendedName>
        <fullName evidence="6">Effector protein B, substrate of the Dot/Icm secretion system</fullName>
    </recommendedName>
</protein>
<dbReference type="OrthoDB" id="5652725at2"/>
<dbReference type="Proteomes" id="UP000054639">
    <property type="component" value="Unassembled WGS sequence"/>
</dbReference>
<dbReference type="RefSeq" id="WP_133141107.1">
    <property type="nucleotide sequence ID" value="NZ_CAAAIL010000020.1"/>
</dbReference>
<evidence type="ECO:0000256" key="1">
    <source>
        <dbReference type="SAM" id="Phobius"/>
    </source>
</evidence>
<keyword evidence="4" id="KW-1185">Reference proteome</keyword>
<keyword evidence="1" id="KW-0812">Transmembrane</keyword>
<evidence type="ECO:0000313" key="2">
    <source>
        <dbReference type="EMBL" id="KTD43357.1"/>
    </source>
</evidence>
<reference evidence="3 5" key="2">
    <citation type="submission" date="2018-06" db="EMBL/GenBank/DDBJ databases">
        <authorList>
            <consortium name="Pathogen Informatics"/>
            <person name="Doyle S."/>
        </authorList>
    </citation>
    <scope>NUCLEOTIDE SEQUENCE [LARGE SCALE GENOMIC DNA]</scope>
    <source>
        <strain evidence="3 5">NCTC12376</strain>
    </source>
</reference>
<sequence>MPNLAITLHSGMKMIAFIQTNSNSTKISTFITDMNLAGSLTLVEKALKCQRNEREITTFDQRIIASLDTLGLLGDTFDFGNVDGDLIEKIIEQWKDRYKPSHTGICNLDNEDRYNPAPEDTYNPDNIKTLNVQQPRVPGKAEENYNKSIGLLLQKISDMAGKPECKKAIIAAHRLHTALKAEGEKYFSGELSTARHKEFKQNCEGFIKTARLELDQHRGFNKILLNILAIVLTAGIGYAFAASIDIALNKGKFTFFSTDSSIKINSIEEHINEMAPAA</sequence>
<evidence type="ECO:0000313" key="3">
    <source>
        <dbReference type="EMBL" id="STY18239.1"/>
    </source>
</evidence>
<feature type="transmembrane region" description="Helical" evidence="1">
    <location>
        <begin position="223"/>
        <end position="248"/>
    </location>
</feature>
<organism evidence="3 5">
    <name type="scientific">Legionella quateirensis</name>
    <dbReference type="NCBI Taxonomy" id="45072"/>
    <lineage>
        <taxon>Bacteria</taxon>
        <taxon>Pseudomonadati</taxon>
        <taxon>Pseudomonadota</taxon>
        <taxon>Gammaproteobacteria</taxon>
        <taxon>Legionellales</taxon>
        <taxon>Legionellaceae</taxon>
        <taxon>Legionella</taxon>
    </lineage>
</organism>
<gene>
    <name evidence="2" type="ORF">Lqua_3258</name>
    <name evidence="3" type="ORF">NCTC12376_02057</name>
</gene>
<reference evidence="2 4" key="1">
    <citation type="submission" date="2015-11" db="EMBL/GenBank/DDBJ databases">
        <title>Genomic analysis of 38 Legionella species identifies large and diverse effector repertoires.</title>
        <authorList>
            <person name="Burstein D."/>
            <person name="Amaro F."/>
            <person name="Zusman T."/>
            <person name="Lifshitz Z."/>
            <person name="Cohen O."/>
            <person name="Gilbert J.A."/>
            <person name="Pupko T."/>
            <person name="Shuman H.A."/>
            <person name="Segal G."/>
        </authorList>
    </citation>
    <scope>NUCLEOTIDE SEQUENCE [LARGE SCALE GENOMIC DNA]</scope>
    <source>
        <strain evidence="2 4">ATCC 49507</strain>
    </source>
</reference>
<dbReference type="AlphaFoldDB" id="A0A378KVN6"/>
<dbReference type="Proteomes" id="UP000254230">
    <property type="component" value="Unassembled WGS sequence"/>
</dbReference>